<dbReference type="AlphaFoldDB" id="A0A8D5ZHI6"/>
<dbReference type="KEGG" id="csty:KN1_00430"/>
<accession>A0A8D5ZHI6</accession>
<organism evidence="2 3">
    <name type="scientific">Stygiolobus caldivivus</name>
    <dbReference type="NCBI Taxonomy" id="2824673"/>
    <lineage>
        <taxon>Archaea</taxon>
        <taxon>Thermoproteota</taxon>
        <taxon>Thermoprotei</taxon>
        <taxon>Sulfolobales</taxon>
        <taxon>Sulfolobaceae</taxon>
        <taxon>Stygiolobus</taxon>
    </lineage>
</organism>
<dbReference type="Proteomes" id="UP000825123">
    <property type="component" value="Chromosome"/>
</dbReference>
<sequence>MTSSIIITIRIEISKNPTIIRIILLLILLSIDNALSFALADQNMVTRGITQQ</sequence>
<keyword evidence="3" id="KW-1185">Reference proteome</keyword>
<keyword evidence="1" id="KW-1133">Transmembrane helix</keyword>
<keyword evidence="1" id="KW-0472">Membrane</keyword>
<dbReference type="EMBL" id="AP024597">
    <property type="protein sequence ID" value="BCU68746.1"/>
    <property type="molecule type" value="Genomic_DNA"/>
</dbReference>
<reference evidence="2 3" key="1">
    <citation type="submission" date="2021-04" db="EMBL/GenBank/DDBJ databases">
        <title>Complete genome sequence of Stygiolobus sp. KN-1.</title>
        <authorList>
            <person name="Nakamura K."/>
            <person name="Sakai H."/>
            <person name="Kurosawa N."/>
        </authorList>
    </citation>
    <scope>NUCLEOTIDE SEQUENCE [LARGE SCALE GENOMIC DNA]</scope>
    <source>
        <strain evidence="2 3">KN-1</strain>
    </source>
</reference>
<keyword evidence="1" id="KW-0812">Transmembrane</keyword>
<protein>
    <submittedName>
        <fullName evidence="2">Uncharacterized protein</fullName>
    </submittedName>
</protein>
<feature type="transmembrane region" description="Helical" evidence="1">
    <location>
        <begin position="20"/>
        <end position="40"/>
    </location>
</feature>
<evidence type="ECO:0000256" key="1">
    <source>
        <dbReference type="SAM" id="Phobius"/>
    </source>
</evidence>
<proteinExistence type="predicted"/>
<evidence type="ECO:0000313" key="3">
    <source>
        <dbReference type="Proteomes" id="UP000825123"/>
    </source>
</evidence>
<name>A0A8D5ZHI6_9CREN</name>
<gene>
    <name evidence="2" type="ORF">KN1_00430</name>
</gene>
<evidence type="ECO:0000313" key="2">
    <source>
        <dbReference type="EMBL" id="BCU68746.1"/>
    </source>
</evidence>